<protein>
    <recommendedName>
        <fullName evidence="3">Pyridoxamine 5'-phosphate oxidase</fullName>
    </recommendedName>
</protein>
<dbReference type="RefSeq" id="WP_378264518.1">
    <property type="nucleotide sequence ID" value="NZ_JBHUKR010000006.1"/>
</dbReference>
<sequence length="128" mass="13677">MSALTHAECFQLVGSPERGRRGLVSIDGRPPVALACVVLDSGQLLIPTGTDRTLVRAAAGRPVSVEFIHHDHGGRGWWISGMGLARPMGYADRPHPLPRTTVTSAMTSPFANGIVVDVARLTGRRDLD</sequence>
<dbReference type="Proteomes" id="UP001597417">
    <property type="component" value="Unassembled WGS sequence"/>
</dbReference>
<keyword evidence="2" id="KW-1185">Reference proteome</keyword>
<comment type="caution">
    <text evidence="1">The sequence shown here is derived from an EMBL/GenBank/DDBJ whole genome shotgun (WGS) entry which is preliminary data.</text>
</comment>
<reference evidence="2" key="1">
    <citation type="journal article" date="2019" name="Int. J. Syst. Evol. Microbiol.">
        <title>The Global Catalogue of Microorganisms (GCM) 10K type strain sequencing project: providing services to taxonomists for standard genome sequencing and annotation.</title>
        <authorList>
            <consortium name="The Broad Institute Genomics Platform"/>
            <consortium name="The Broad Institute Genome Sequencing Center for Infectious Disease"/>
            <person name="Wu L."/>
            <person name="Ma J."/>
        </authorList>
    </citation>
    <scope>NUCLEOTIDE SEQUENCE [LARGE SCALE GENOMIC DNA]</scope>
    <source>
        <strain evidence="2">CGMCC 4.7645</strain>
    </source>
</reference>
<accession>A0ABW5FSF1</accession>
<gene>
    <name evidence="1" type="ORF">ACFSXZ_12350</name>
</gene>
<proteinExistence type="predicted"/>
<dbReference type="Gene3D" id="2.30.110.10">
    <property type="entry name" value="Electron Transport, Fmn-binding Protein, Chain A"/>
    <property type="match status" value="1"/>
</dbReference>
<dbReference type="EMBL" id="JBHUKR010000006">
    <property type="protein sequence ID" value="MFD2417115.1"/>
    <property type="molecule type" value="Genomic_DNA"/>
</dbReference>
<dbReference type="SUPFAM" id="SSF50475">
    <property type="entry name" value="FMN-binding split barrel"/>
    <property type="match status" value="1"/>
</dbReference>
<organism evidence="1 2">
    <name type="scientific">Amycolatopsis pigmentata</name>
    <dbReference type="NCBI Taxonomy" id="450801"/>
    <lineage>
        <taxon>Bacteria</taxon>
        <taxon>Bacillati</taxon>
        <taxon>Actinomycetota</taxon>
        <taxon>Actinomycetes</taxon>
        <taxon>Pseudonocardiales</taxon>
        <taxon>Pseudonocardiaceae</taxon>
        <taxon>Amycolatopsis</taxon>
    </lineage>
</organism>
<name>A0ABW5FSF1_9PSEU</name>
<dbReference type="InterPro" id="IPR012349">
    <property type="entry name" value="Split_barrel_FMN-bd"/>
</dbReference>
<evidence type="ECO:0000313" key="1">
    <source>
        <dbReference type="EMBL" id="MFD2417115.1"/>
    </source>
</evidence>
<evidence type="ECO:0000313" key="2">
    <source>
        <dbReference type="Proteomes" id="UP001597417"/>
    </source>
</evidence>
<evidence type="ECO:0008006" key="3">
    <source>
        <dbReference type="Google" id="ProtNLM"/>
    </source>
</evidence>